<keyword evidence="2" id="KW-0238">DNA-binding</keyword>
<accession>A0ABW5J534</accession>
<dbReference type="InterPro" id="IPR018062">
    <property type="entry name" value="HTH_AraC-typ_CS"/>
</dbReference>
<dbReference type="InterPro" id="IPR009057">
    <property type="entry name" value="Homeodomain-like_sf"/>
</dbReference>
<keyword evidence="1" id="KW-0805">Transcription regulation</keyword>
<dbReference type="InterPro" id="IPR018060">
    <property type="entry name" value="HTH_AraC"/>
</dbReference>
<dbReference type="SUPFAM" id="SSF46689">
    <property type="entry name" value="Homeodomain-like"/>
    <property type="match status" value="2"/>
</dbReference>
<keyword evidence="6" id="KW-1185">Reference proteome</keyword>
<comment type="caution">
    <text evidence="5">The sequence shown here is derived from an EMBL/GenBank/DDBJ whole genome shotgun (WGS) entry which is preliminary data.</text>
</comment>
<dbReference type="EMBL" id="JBHULC010000003">
    <property type="protein sequence ID" value="MFD2519680.1"/>
    <property type="molecule type" value="Genomic_DNA"/>
</dbReference>
<dbReference type="RefSeq" id="WP_340236475.1">
    <property type="nucleotide sequence ID" value="NZ_JBBEWC010000006.1"/>
</dbReference>
<dbReference type="PRINTS" id="PR00032">
    <property type="entry name" value="HTHARAC"/>
</dbReference>
<name>A0ABW5J534_9BACT</name>
<dbReference type="SMART" id="SM00342">
    <property type="entry name" value="HTH_ARAC"/>
    <property type="match status" value="1"/>
</dbReference>
<dbReference type="Pfam" id="PF12833">
    <property type="entry name" value="HTH_18"/>
    <property type="match status" value="1"/>
</dbReference>
<evidence type="ECO:0000313" key="5">
    <source>
        <dbReference type="EMBL" id="MFD2519680.1"/>
    </source>
</evidence>
<dbReference type="PANTHER" id="PTHR43280">
    <property type="entry name" value="ARAC-FAMILY TRANSCRIPTIONAL REGULATOR"/>
    <property type="match status" value="1"/>
</dbReference>
<organism evidence="5 6">
    <name type="scientific">Emticicia soli</name>
    <dbReference type="NCBI Taxonomy" id="2027878"/>
    <lineage>
        <taxon>Bacteria</taxon>
        <taxon>Pseudomonadati</taxon>
        <taxon>Bacteroidota</taxon>
        <taxon>Cytophagia</taxon>
        <taxon>Cytophagales</taxon>
        <taxon>Leadbetterellaceae</taxon>
        <taxon>Emticicia</taxon>
    </lineage>
</organism>
<dbReference type="PROSITE" id="PS00041">
    <property type="entry name" value="HTH_ARAC_FAMILY_1"/>
    <property type="match status" value="1"/>
</dbReference>
<proteinExistence type="predicted"/>
<gene>
    <name evidence="5" type="ORF">ACFSR2_02220</name>
</gene>
<evidence type="ECO:0000313" key="6">
    <source>
        <dbReference type="Proteomes" id="UP001597510"/>
    </source>
</evidence>
<dbReference type="Proteomes" id="UP001597510">
    <property type="component" value="Unassembled WGS sequence"/>
</dbReference>
<evidence type="ECO:0000256" key="2">
    <source>
        <dbReference type="ARBA" id="ARBA00023125"/>
    </source>
</evidence>
<dbReference type="PANTHER" id="PTHR43280:SF2">
    <property type="entry name" value="HTH-TYPE TRANSCRIPTIONAL REGULATOR EXSA"/>
    <property type="match status" value="1"/>
</dbReference>
<evidence type="ECO:0000259" key="4">
    <source>
        <dbReference type="PROSITE" id="PS01124"/>
    </source>
</evidence>
<sequence length="263" mass="30196">MENLSPGEYQGIVHSTFSSNGLLIGLTDYNREQTKSLLHTHENPHLSVGLSGRMAVGRKSHAGVNTNIEQFSYIRAGEEHQIALVTSLCKNINLEIEPEFFKTYDLNESDFEKVAETPGSFYIMLRLYKELQMQDNICNDSIDMLILNLIQPQLSSIKKTIPRWTHIIHEFLCDNWDREISLQQIATAAGIHPVTVSKYFPRYFGCSLGEYRRRLKVEKALQLMNFSDKSLTDIAYICGFFDQSHFIRVFKEATGFSPKKFVK</sequence>
<evidence type="ECO:0000256" key="3">
    <source>
        <dbReference type="ARBA" id="ARBA00023163"/>
    </source>
</evidence>
<protein>
    <submittedName>
        <fullName evidence="5">Helix-turn-helix transcriptional regulator</fullName>
    </submittedName>
</protein>
<feature type="domain" description="HTH araC/xylS-type" evidence="4">
    <location>
        <begin position="166"/>
        <end position="263"/>
    </location>
</feature>
<dbReference type="PROSITE" id="PS01124">
    <property type="entry name" value="HTH_ARAC_FAMILY_2"/>
    <property type="match status" value="1"/>
</dbReference>
<dbReference type="InterPro" id="IPR020449">
    <property type="entry name" value="Tscrpt_reg_AraC-type_HTH"/>
</dbReference>
<evidence type="ECO:0000256" key="1">
    <source>
        <dbReference type="ARBA" id="ARBA00023015"/>
    </source>
</evidence>
<keyword evidence="3" id="KW-0804">Transcription</keyword>
<dbReference type="Gene3D" id="1.10.10.60">
    <property type="entry name" value="Homeodomain-like"/>
    <property type="match status" value="2"/>
</dbReference>
<reference evidence="6" key="1">
    <citation type="journal article" date="2019" name="Int. J. Syst. Evol. Microbiol.">
        <title>The Global Catalogue of Microorganisms (GCM) 10K type strain sequencing project: providing services to taxonomists for standard genome sequencing and annotation.</title>
        <authorList>
            <consortium name="The Broad Institute Genomics Platform"/>
            <consortium name="The Broad Institute Genome Sequencing Center for Infectious Disease"/>
            <person name="Wu L."/>
            <person name="Ma J."/>
        </authorList>
    </citation>
    <scope>NUCLEOTIDE SEQUENCE [LARGE SCALE GENOMIC DNA]</scope>
    <source>
        <strain evidence="6">KCTC 52344</strain>
    </source>
</reference>